<dbReference type="NCBIfam" id="TIGR00056">
    <property type="entry name" value="MlaE family lipid ABC transporter permease subunit"/>
    <property type="match status" value="1"/>
</dbReference>
<feature type="transmembrane region" description="Helical" evidence="7">
    <location>
        <begin position="229"/>
        <end position="249"/>
    </location>
</feature>
<evidence type="ECO:0000256" key="4">
    <source>
        <dbReference type="ARBA" id="ARBA00022692"/>
    </source>
</evidence>
<dbReference type="InterPro" id="IPR003453">
    <property type="entry name" value="ABC_MlaE_roteobac"/>
</dbReference>
<proteinExistence type="inferred from homology"/>
<dbReference type="HOGENOM" id="CLU_045686_1_1_12"/>
<keyword evidence="9" id="KW-1185">Reference proteome</keyword>
<dbReference type="PANTHER" id="PTHR30188:SF4">
    <property type="entry name" value="PROTEIN TRIGALACTOSYLDIACYLGLYCEROL 1, CHLOROPLASTIC"/>
    <property type="match status" value="1"/>
</dbReference>
<feature type="transmembrane region" description="Helical" evidence="7">
    <location>
        <begin position="86"/>
        <end position="106"/>
    </location>
</feature>
<evidence type="ECO:0000256" key="2">
    <source>
        <dbReference type="ARBA" id="ARBA00007556"/>
    </source>
</evidence>
<dbReference type="AlphaFoldDB" id="F8F158"/>
<keyword evidence="4 7" id="KW-0812">Transmembrane</keyword>
<feature type="transmembrane region" description="Helical" evidence="7">
    <location>
        <begin position="191"/>
        <end position="217"/>
    </location>
</feature>
<dbReference type="EMBL" id="CP002868">
    <property type="protein sequence ID" value="AEJ20848.1"/>
    <property type="molecule type" value="Genomic_DNA"/>
</dbReference>
<evidence type="ECO:0000256" key="3">
    <source>
        <dbReference type="ARBA" id="ARBA00022448"/>
    </source>
</evidence>
<evidence type="ECO:0008006" key="10">
    <source>
        <dbReference type="Google" id="ProtNLM"/>
    </source>
</evidence>
<evidence type="ECO:0000313" key="9">
    <source>
        <dbReference type="Proteomes" id="UP000000503"/>
    </source>
</evidence>
<dbReference type="RefSeq" id="WP_013970126.1">
    <property type="nucleotide sequence ID" value="NC_015732.1"/>
</dbReference>
<comment type="subcellular location">
    <subcellularLocation>
        <location evidence="1">Membrane</location>
        <topology evidence="1">Multi-pass membrane protein</topology>
    </subcellularLocation>
</comment>
<dbReference type="GO" id="GO:0005548">
    <property type="term" value="F:phospholipid transporter activity"/>
    <property type="evidence" value="ECO:0007669"/>
    <property type="project" value="TreeGrafter"/>
</dbReference>
<organism evidence="8 9">
    <name type="scientific">Gracilinema caldarium (strain ATCC 51460 / DSM 7334 / H1)</name>
    <name type="common">Treponema caldarium</name>
    <dbReference type="NCBI Taxonomy" id="744872"/>
    <lineage>
        <taxon>Bacteria</taxon>
        <taxon>Pseudomonadati</taxon>
        <taxon>Spirochaetota</taxon>
        <taxon>Spirochaetia</taxon>
        <taxon>Spirochaetales</taxon>
        <taxon>Breznakiellaceae</taxon>
        <taxon>Gracilinema</taxon>
    </lineage>
</organism>
<keyword evidence="6 7" id="KW-0472">Membrane</keyword>
<dbReference type="Proteomes" id="UP000000503">
    <property type="component" value="Chromosome"/>
</dbReference>
<dbReference type="GO" id="GO:0043190">
    <property type="term" value="C:ATP-binding cassette (ABC) transporter complex"/>
    <property type="evidence" value="ECO:0007669"/>
    <property type="project" value="InterPro"/>
</dbReference>
<evidence type="ECO:0000313" key="8">
    <source>
        <dbReference type="EMBL" id="AEJ20848.1"/>
    </source>
</evidence>
<comment type="similarity">
    <text evidence="2 7">Belongs to the MlaE permease family.</text>
</comment>
<dbReference type="PANTHER" id="PTHR30188">
    <property type="entry name" value="ABC TRANSPORTER PERMEASE PROTEIN-RELATED"/>
    <property type="match status" value="1"/>
</dbReference>
<keyword evidence="3" id="KW-0813">Transport</keyword>
<accession>F8F158</accession>
<reference evidence="9" key="1">
    <citation type="journal article" date="2013" name="Stand. Genomic Sci.">
        <title>Genome sequence of the thermophilic fresh-water bacterium Spirochaeta caldaria type strain (H1(T)), reclassification of Spirochaeta caldaria, Spirochaeta stenostrepta, and Spirochaeta zuelzerae in the genus Treponema as Treponema caldaria comb. nov., Treponema stenostrepta comb. nov., and Treponema zuelzerae comb. nov., and emendation of the genus Treponema.</title>
        <authorList>
            <person name="Abt B."/>
            <person name="Goker M."/>
            <person name="Scheuner C."/>
            <person name="Han C."/>
            <person name="Lu M."/>
            <person name="Misra M."/>
            <person name="Lapidus A."/>
            <person name="Nolan M."/>
            <person name="Lucas S."/>
            <person name="Hammon N."/>
            <person name="Deshpande S."/>
            <person name="Cheng J.F."/>
            <person name="Tapia R."/>
            <person name="Goodwin L.A."/>
            <person name="Pitluck S."/>
            <person name="Liolios K."/>
            <person name="Pagani I."/>
            <person name="Ivanova N."/>
            <person name="Mavromatis K."/>
            <person name="Mikhailova N."/>
            <person name="Huntemann M."/>
            <person name="Pati A."/>
            <person name="Chen A."/>
            <person name="Palaniappan K."/>
            <person name="Land M."/>
            <person name="Hauser L."/>
            <person name="Jeffries C.D."/>
            <person name="Rohde M."/>
            <person name="Spring S."/>
            <person name="Gronow S."/>
            <person name="Detter J.C."/>
            <person name="Bristow J."/>
            <person name="Eisen J.A."/>
            <person name="Markowitz V."/>
            <person name="Hugenholtz P."/>
            <person name="Kyrpides N.C."/>
            <person name="Woyke T."/>
            <person name="Klenk H.P."/>
        </authorList>
    </citation>
    <scope>NUCLEOTIDE SEQUENCE</scope>
    <source>
        <strain evidence="9">ATCC 51460 / DSM 7334 / H1</strain>
    </source>
</reference>
<feature type="transmembrane region" description="Helical" evidence="7">
    <location>
        <begin position="144"/>
        <end position="170"/>
    </location>
</feature>
<sequence length="259" mass="28004">MTRYLFIRILAKIEEIGQYFVFLGKVLKKSVTRPIRWHLLINEIELLGVNSVPVILLAGLAIGMIFALQSVVLLQPFQAEIGTGAGVAVALAQELAPIITTLMLIAKNGSAMAAELGTMEVTEQIDALESMSIDPVHYLVVPRVWASILVFPILTILANIVGSLGSYFISTQLYGIDSASYIQYMFDVLKVADITIGLIKSVVMGFMVSTISCFFGLHVTQGAKGVGEGATKAVVTSSVAILVADYIMITIMRPIFFGR</sequence>
<dbReference type="KEGG" id="scd:Spica_2752"/>
<evidence type="ECO:0000256" key="5">
    <source>
        <dbReference type="ARBA" id="ARBA00022989"/>
    </source>
</evidence>
<dbReference type="eggNOG" id="COG0767">
    <property type="taxonomic scope" value="Bacteria"/>
</dbReference>
<evidence type="ECO:0000256" key="7">
    <source>
        <dbReference type="RuleBase" id="RU362044"/>
    </source>
</evidence>
<dbReference type="STRING" id="744872.Spica_2752"/>
<dbReference type="InterPro" id="IPR030802">
    <property type="entry name" value="Permease_MalE"/>
</dbReference>
<dbReference type="OrthoDB" id="9810518at2"/>
<protein>
    <recommendedName>
        <fullName evidence="10">ABC transporter permease</fullName>
    </recommendedName>
</protein>
<feature type="transmembrane region" description="Helical" evidence="7">
    <location>
        <begin position="54"/>
        <end position="74"/>
    </location>
</feature>
<evidence type="ECO:0000256" key="1">
    <source>
        <dbReference type="ARBA" id="ARBA00004141"/>
    </source>
</evidence>
<keyword evidence="5 7" id="KW-1133">Transmembrane helix</keyword>
<gene>
    <name evidence="8" type="ordered locus">Spica_2752</name>
</gene>
<name>F8F158_GRAC1</name>
<evidence type="ECO:0000256" key="6">
    <source>
        <dbReference type="ARBA" id="ARBA00023136"/>
    </source>
</evidence>
<dbReference type="Pfam" id="PF02405">
    <property type="entry name" value="MlaE"/>
    <property type="match status" value="1"/>
</dbReference>